<dbReference type="AlphaFoldDB" id="A0A7W6DYJ7"/>
<protein>
    <submittedName>
        <fullName evidence="9">Selenide,water dikinase</fullName>
        <ecNumber evidence="9">2.7.9.3</ecNumber>
    </submittedName>
</protein>
<dbReference type="EC" id="2.7.9.3" evidence="9"/>
<dbReference type="NCBIfam" id="TIGR00476">
    <property type="entry name" value="selD"/>
    <property type="match status" value="1"/>
</dbReference>
<gene>
    <name evidence="9" type="ORF">GGQ68_004915</name>
</gene>
<feature type="domain" description="PurM-like C-terminal" evidence="7">
    <location>
        <begin position="544"/>
        <end position="707"/>
    </location>
</feature>
<dbReference type="Pfam" id="PF02769">
    <property type="entry name" value="AIRS_C"/>
    <property type="match status" value="1"/>
</dbReference>
<dbReference type="Proteomes" id="UP000541426">
    <property type="component" value="Unassembled WGS sequence"/>
</dbReference>
<accession>A0A7W6DYJ7</accession>
<proteinExistence type="predicted"/>
<evidence type="ECO:0000313" key="10">
    <source>
        <dbReference type="Proteomes" id="UP000541426"/>
    </source>
</evidence>
<dbReference type="SUPFAM" id="SSF55326">
    <property type="entry name" value="PurM N-terminal domain-like"/>
    <property type="match status" value="1"/>
</dbReference>
<comment type="caution">
    <text evidence="9">The sequence shown here is derived from an EMBL/GenBank/DDBJ whole genome shotgun (WGS) entry which is preliminary data.</text>
</comment>
<dbReference type="InterPro" id="IPR016188">
    <property type="entry name" value="PurM-like_N"/>
</dbReference>
<keyword evidence="4" id="KW-0067">ATP-binding</keyword>
<evidence type="ECO:0000256" key="1">
    <source>
        <dbReference type="ARBA" id="ARBA00022679"/>
    </source>
</evidence>
<dbReference type="GO" id="GO:0005737">
    <property type="term" value="C:cytoplasm"/>
    <property type="evidence" value="ECO:0007669"/>
    <property type="project" value="TreeGrafter"/>
</dbReference>
<dbReference type="InterPro" id="IPR036921">
    <property type="entry name" value="PurM-like_N_sf"/>
</dbReference>
<evidence type="ECO:0000259" key="6">
    <source>
        <dbReference type="Pfam" id="PF00586"/>
    </source>
</evidence>
<feature type="domain" description="FAD/NAD(P)-binding" evidence="8">
    <location>
        <begin position="11"/>
        <end position="302"/>
    </location>
</feature>
<dbReference type="InterPro" id="IPR036188">
    <property type="entry name" value="FAD/NAD-bd_sf"/>
</dbReference>
<dbReference type="InterPro" id="IPR010918">
    <property type="entry name" value="PurM-like_C_dom"/>
</dbReference>
<keyword evidence="1 9" id="KW-0808">Transferase</keyword>
<dbReference type="RefSeq" id="WP_183970476.1">
    <property type="nucleotide sequence ID" value="NZ_BAABBZ010000009.1"/>
</dbReference>
<keyword evidence="3 9" id="KW-0418">Kinase</keyword>
<keyword evidence="10" id="KW-1185">Reference proteome</keyword>
<dbReference type="GO" id="GO:0004756">
    <property type="term" value="F:selenide, water dikinase activity"/>
    <property type="evidence" value="ECO:0007669"/>
    <property type="project" value="UniProtKB-EC"/>
</dbReference>
<dbReference type="PRINTS" id="PR00368">
    <property type="entry name" value="FADPNR"/>
</dbReference>
<dbReference type="CDD" id="cd02195">
    <property type="entry name" value="SelD"/>
    <property type="match status" value="1"/>
</dbReference>
<dbReference type="GO" id="GO:0016491">
    <property type="term" value="F:oxidoreductase activity"/>
    <property type="evidence" value="ECO:0007669"/>
    <property type="project" value="InterPro"/>
</dbReference>
<dbReference type="Pfam" id="PF00586">
    <property type="entry name" value="AIRS"/>
    <property type="match status" value="1"/>
</dbReference>
<dbReference type="InterPro" id="IPR036676">
    <property type="entry name" value="PurM-like_C_sf"/>
</dbReference>
<dbReference type="NCBIfam" id="TIGR03169">
    <property type="entry name" value="Nterm_to_SelD"/>
    <property type="match status" value="1"/>
</dbReference>
<organism evidence="9 10">
    <name type="scientific">Sagittula marina</name>
    <dbReference type="NCBI Taxonomy" id="943940"/>
    <lineage>
        <taxon>Bacteria</taxon>
        <taxon>Pseudomonadati</taxon>
        <taxon>Pseudomonadota</taxon>
        <taxon>Alphaproteobacteria</taxon>
        <taxon>Rhodobacterales</taxon>
        <taxon>Roseobacteraceae</taxon>
        <taxon>Sagittula</taxon>
    </lineage>
</organism>
<feature type="domain" description="PurM-like N-terminal" evidence="6">
    <location>
        <begin position="424"/>
        <end position="532"/>
    </location>
</feature>
<dbReference type="PANTHER" id="PTHR10256:SF0">
    <property type="entry name" value="INACTIVE SELENIDE, WATER DIKINASE-LIKE PROTEIN-RELATED"/>
    <property type="match status" value="1"/>
</dbReference>
<name>A0A7W6DYJ7_9RHOB</name>
<evidence type="ECO:0000313" key="9">
    <source>
        <dbReference type="EMBL" id="MBB3988558.1"/>
    </source>
</evidence>
<dbReference type="SUPFAM" id="SSF51905">
    <property type="entry name" value="FAD/NAD(P)-binding domain"/>
    <property type="match status" value="2"/>
</dbReference>
<dbReference type="Gene3D" id="3.90.650.10">
    <property type="entry name" value="PurM-like C-terminal domain"/>
    <property type="match status" value="1"/>
</dbReference>
<keyword evidence="5" id="KW-0711">Selenium</keyword>
<evidence type="ECO:0000256" key="5">
    <source>
        <dbReference type="ARBA" id="ARBA00023266"/>
    </source>
</evidence>
<dbReference type="GO" id="GO:0005524">
    <property type="term" value="F:ATP binding"/>
    <property type="evidence" value="ECO:0007669"/>
    <property type="project" value="UniProtKB-KW"/>
</dbReference>
<evidence type="ECO:0000256" key="3">
    <source>
        <dbReference type="ARBA" id="ARBA00022777"/>
    </source>
</evidence>
<dbReference type="Pfam" id="PF07992">
    <property type="entry name" value="Pyr_redox_2"/>
    <property type="match status" value="1"/>
</dbReference>
<reference evidence="9 10" key="1">
    <citation type="submission" date="2020-08" db="EMBL/GenBank/DDBJ databases">
        <title>Genomic Encyclopedia of Type Strains, Phase IV (KMG-IV): sequencing the most valuable type-strain genomes for metagenomic binning, comparative biology and taxonomic classification.</title>
        <authorList>
            <person name="Goeker M."/>
        </authorList>
    </citation>
    <scope>NUCLEOTIDE SEQUENCE [LARGE SCALE GENOMIC DNA]</scope>
    <source>
        <strain evidence="9 10">DSM 102235</strain>
    </source>
</reference>
<evidence type="ECO:0000256" key="2">
    <source>
        <dbReference type="ARBA" id="ARBA00022741"/>
    </source>
</evidence>
<dbReference type="InterPro" id="IPR004536">
    <property type="entry name" value="SPS/SelD"/>
</dbReference>
<dbReference type="Gene3D" id="3.50.50.100">
    <property type="match status" value="1"/>
</dbReference>
<evidence type="ECO:0000256" key="4">
    <source>
        <dbReference type="ARBA" id="ARBA00022840"/>
    </source>
</evidence>
<sequence>MQATDLPFTRDLVLIGGGHTHALVLKRWGMSPLPGTRVTIVNPEATAPYSGMLPGHLAGHYKREALDIDLVKLARFAGARIITDRAVALDPLAHRISLASGTQIGFDTASIDVGVTSWMPDVIGFADHAVPAKPLGPFASRWRAFLDQDGPSDVAIIGGGVAGVEIAMACAHALRQRDRPAKVHLVEHSVALSTLPDRSVRRLRKAMRDQGVTLHENTKIQRVTEEGLETDSGMIPARFVCGAAGARPHPWLNDTGLSLKNGFIEIAQTLESSEKDVFATGDCAHMVASPRPKAGVYAVRQAPILFDNLRASLSGQRPSRQYHPQADYLKIISLGKKAALGDRYGITCSGPWVWRLKNRIDQTFMNKFRDLPALSAPEIPRDHAAGLDDLLKGKPLCGGCGAKVGQPALRAALAGPYGTDALPGDDAAVVEIGNTQTVLSTDHLREMVRDPIAMTKIAAHHALGDIWAMGATPHAATANLVIRQASSRIATRVLEEIMTAARDVMRDAGAEIVGGHSSQGAEMTIGFTLLGRCERKPITLAGARSGDRILLTKPIGSGLIMAAEMQGLAQGDWVAQALSRMTQSQRAASNILRHAHAMTDVTGFGLLGHLHNICINSQVNARLVLHAVPLMTGALDLAETGLRASLHDTNRMIMPELPKDALHDLLFDPQTAGGLLATVSADDAPEVLESLIDAGYEAADIGEITSAATQQRLQISVV</sequence>
<keyword evidence="2" id="KW-0547">Nucleotide-binding</keyword>
<dbReference type="InterPro" id="IPR023753">
    <property type="entry name" value="FAD/NAD-binding_dom"/>
</dbReference>
<dbReference type="Gene3D" id="3.30.1330.10">
    <property type="entry name" value="PurM-like, N-terminal domain"/>
    <property type="match status" value="1"/>
</dbReference>
<dbReference type="InterPro" id="IPR017584">
    <property type="entry name" value="Pyridine_nucleo_diS_OxRdtase_N"/>
</dbReference>
<dbReference type="SUPFAM" id="SSF56042">
    <property type="entry name" value="PurM C-terminal domain-like"/>
    <property type="match status" value="1"/>
</dbReference>
<dbReference type="PANTHER" id="PTHR10256">
    <property type="entry name" value="SELENIDE, WATER DIKINASE"/>
    <property type="match status" value="1"/>
</dbReference>
<dbReference type="EMBL" id="JACIEJ010000030">
    <property type="protein sequence ID" value="MBB3988558.1"/>
    <property type="molecule type" value="Genomic_DNA"/>
</dbReference>
<evidence type="ECO:0000259" key="8">
    <source>
        <dbReference type="Pfam" id="PF07992"/>
    </source>
</evidence>
<dbReference type="GO" id="GO:0016260">
    <property type="term" value="P:selenocysteine biosynthetic process"/>
    <property type="evidence" value="ECO:0007669"/>
    <property type="project" value="TreeGrafter"/>
</dbReference>
<evidence type="ECO:0000259" key="7">
    <source>
        <dbReference type="Pfam" id="PF02769"/>
    </source>
</evidence>